<keyword evidence="1" id="KW-0812">Transmembrane</keyword>
<feature type="transmembrane region" description="Helical" evidence="1">
    <location>
        <begin position="35"/>
        <end position="53"/>
    </location>
</feature>
<keyword evidence="1" id="KW-0472">Membrane</keyword>
<keyword evidence="1" id="KW-1133">Transmembrane helix</keyword>
<dbReference type="InterPro" id="IPR018638">
    <property type="entry name" value="DUF2061_membrane"/>
</dbReference>
<sequence>MDTHSRSFAKALSWRVTGTIDTMIISLVVTGSIKLAAAIGLTEVFTKSLLYYFHERAWLKIPYGRKTPAYLRHDWVAPHQTHATRQHEKSIKKS</sequence>
<reference evidence="4" key="1">
    <citation type="journal article" date="2019" name="Int. J. Syst. Evol. Microbiol.">
        <title>The Global Catalogue of Microorganisms (GCM) 10K type strain sequencing project: providing services to taxonomists for standard genome sequencing and annotation.</title>
        <authorList>
            <consortium name="The Broad Institute Genomics Platform"/>
            <consortium name="The Broad Institute Genome Sequencing Center for Infectious Disease"/>
            <person name="Wu L."/>
            <person name="Ma J."/>
        </authorList>
    </citation>
    <scope>NUCLEOTIDE SEQUENCE [LARGE SCALE GENOMIC DNA]</scope>
    <source>
        <strain evidence="4">CGMCC 1.16226</strain>
    </source>
</reference>
<dbReference type="Proteomes" id="UP001597349">
    <property type="component" value="Unassembled WGS sequence"/>
</dbReference>
<evidence type="ECO:0000313" key="4">
    <source>
        <dbReference type="Proteomes" id="UP001597349"/>
    </source>
</evidence>
<dbReference type="Pfam" id="PF09834">
    <property type="entry name" value="DUF2061"/>
    <property type="match status" value="1"/>
</dbReference>
<evidence type="ECO:0000313" key="3">
    <source>
        <dbReference type="EMBL" id="MFD2056679.1"/>
    </source>
</evidence>
<evidence type="ECO:0000259" key="2">
    <source>
        <dbReference type="Pfam" id="PF09834"/>
    </source>
</evidence>
<accession>A0ABW4WJX4</accession>
<feature type="domain" description="DUF2061" evidence="2">
    <location>
        <begin position="9"/>
        <end position="58"/>
    </location>
</feature>
<organism evidence="3 4">
    <name type="scientific">Mesorhizobium calcicola</name>
    <dbReference type="NCBI Taxonomy" id="1300310"/>
    <lineage>
        <taxon>Bacteria</taxon>
        <taxon>Pseudomonadati</taxon>
        <taxon>Pseudomonadota</taxon>
        <taxon>Alphaproteobacteria</taxon>
        <taxon>Hyphomicrobiales</taxon>
        <taxon>Phyllobacteriaceae</taxon>
        <taxon>Mesorhizobium</taxon>
    </lineage>
</organism>
<dbReference type="EMBL" id="JBHUGY010000045">
    <property type="protein sequence ID" value="MFD2056679.1"/>
    <property type="molecule type" value="Genomic_DNA"/>
</dbReference>
<evidence type="ECO:0000256" key="1">
    <source>
        <dbReference type="SAM" id="Phobius"/>
    </source>
</evidence>
<proteinExistence type="predicted"/>
<gene>
    <name evidence="3" type="ORF">ACFSQT_27465</name>
</gene>
<name>A0ABW4WJX4_9HYPH</name>
<comment type="caution">
    <text evidence="3">The sequence shown here is derived from an EMBL/GenBank/DDBJ whole genome shotgun (WGS) entry which is preliminary data.</text>
</comment>
<protein>
    <submittedName>
        <fullName evidence="3">DUF2061 domain-containing protein</fullName>
    </submittedName>
</protein>
<keyword evidence="4" id="KW-1185">Reference proteome</keyword>
<dbReference type="RefSeq" id="WP_379024031.1">
    <property type="nucleotide sequence ID" value="NZ_JBHUGY010000045.1"/>
</dbReference>